<dbReference type="STRING" id="1249483.LEP1GSC202_2650"/>
<feature type="transmembrane region" description="Helical" evidence="1">
    <location>
        <begin position="12"/>
        <end position="35"/>
    </location>
</feature>
<feature type="transmembrane region" description="Helical" evidence="1">
    <location>
        <begin position="103"/>
        <end position="121"/>
    </location>
</feature>
<comment type="caution">
    <text evidence="2">The sequence shown here is derived from an EMBL/GenBank/DDBJ whole genome shotgun (WGS) entry which is preliminary data.</text>
</comment>
<evidence type="ECO:0000256" key="1">
    <source>
        <dbReference type="SAM" id="Phobius"/>
    </source>
</evidence>
<keyword evidence="1" id="KW-0812">Transmembrane</keyword>
<gene>
    <name evidence="2" type="ORF">LEP1GSC202_2650</name>
</gene>
<protein>
    <submittedName>
        <fullName evidence="2">Uncharacterized protein</fullName>
    </submittedName>
</protein>
<keyword evidence="1" id="KW-1133">Transmembrane helix</keyword>
<feature type="transmembrane region" description="Helical" evidence="1">
    <location>
        <begin position="55"/>
        <end position="82"/>
    </location>
</feature>
<keyword evidence="1" id="KW-0472">Membrane</keyword>
<name>A0A5E8H8V1_9LEPT</name>
<dbReference type="EMBL" id="AOGX02000031">
    <property type="protein sequence ID" value="EOQ87765.1"/>
    <property type="molecule type" value="Genomic_DNA"/>
</dbReference>
<reference evidence="2 3" key="1">
    <citation type="submission" date="2013-04" db="EMBL/GenBank/DDBJ databases">
        <authorList>
            <person name="Harkins D.M."/>
            <person name="Durkin A.S."/>
            <person name="Brinkac L.M."/>
            <person name="Haft D.H."/>
            <person name="Selengut J.D."/>
            <person name="Sanka R."/>
            <person name="DePew J."/>
            <person name="Purushe J."/>
            <person name="Hartskeerl R.A."/>
            <person name="Ahmed A."/>
            <person name="van der Linden H."/>
            <person name="Goris M.G.A."/>
            <person name="Vinetz J.M."/>
            <person name="Sutton G.G."/>
            <person name="Nierman W.C."/>
            <person name="Fouts D.E."/>
        </authorList>
    </citation>
    <scope>NUCLEOTIDE SEQUENCE [LARGE SCALE GENOMIC DNA]</scope>
    <source>
        <strain evidence="2 3">Sao Paulo</strain>
    </source>
</reference>
<feature type="transmembrane region" description="Helical" evidence="1">
    <location>
        <begin position="127"/>
        <end position="143"/>
    </location>
</feature>
<evidence type="ECO:0000313" key="3">
    <source>
        <dbReference type="Proteomes" id="UP000013996"/>
    </source>
</evidence>
<dbReference type="AlphaFoldDB" id="A0A5E8H8V1"/>
<organism evidence="2 3">
    <name type="scientific">Leptospira yanagawae serovar Saopaulo str. Sao Paulo = ATCC 700523</name>
    <dbReference type="NCBI Taxonomy" id="1249483"/>
    <lineage>
        <taxon>Bacteria</taxon>
        <taxon>Pseudomonadati</taxon>
        <taxon>Spirochaetota</taxon>
        <taxon>Spirochaetia</taxon>
        <taxon>Leptospirales</taxon>
        <taxon>Leptospiraceae</taxon>
        <taxon>Leptospira</taxon>
    </lineage>
</organism>
<proteinExistence type="predicted"/>
<dbReference type="Proteomes" id="UP000013996">
    <property type="component" value="Unassembled WGS sequence"/>
</dbReference>
<sequence length="190" mass="22313">MFAEGLSFFFHSIVFGFYFAFIWFLTRLLVYGISWPEVLAPPLQFLFWWNLVFTSLWLFLILVVVIGFLGVLLRIPVLGIFLQGIRNQVAEVGWLSFFKNRTLVWLMSQTLILCGSYFFTYHQNRENQILFVSVTAVLLGYWIKQRFHKPMVQFTGNNKIFVYHSGMRSSGFGREEIPTEKDVTPQVDKK</sequence>
<evidence type="ECO:0000313" key="2">
    <source>
        <dbReference type="EMBL" id="EOQ87765.1"/>
    </source>
</evidence>
<accession>A0A5E8H8V1</accession>